<proteinExistence type="predicted"/>
<dbReference type="Proteomes" id="UP001456524">
    <property type="component" value="Unassembled WGS sequence"/>
</dbReference>
<organism evidence="2 3">
    <name type="scientific">Phyllosticta citrichinensis</name>
    <dbReference type="NCBI Taxonomy" id="1130410"/>
    <lineage>
        <taxon>Eukaryota</taxon>
        <taxon>Fungi</taxon>
        <taxon>Dikarya</taxon>
        <taxon>Ascomycota</taxon>
        <taxon>Pezizomycotina</taxon>
        <taxon>Dothideomycetes</taxon>
        <taxon>Dothideomycetes incertae sedis</taxon>
        <taxon>Botryosphaeriales</taxon>
        <taxon>Phyllostictaceae</taxon>
        <taxon>Phyllosticta</taxon>
    </lineage>
</organism>
<comment type="caution">
    <text evidence="2">The sequence shown here is derived from an EMBL/GenBank/DDBJ whole genome shotgun (WGS) entry which is preliminary data.</text>
</comment>
<feature type="region of interest" description="Disordered" evidence="1">
    <location>
        <begin position="79"/>
        <end position="103"/>
    </location>
</feature>
<dbReference type="EMBL" id="JBBWUH010000006">
    <property type="protein sequence ID" value="KAK8164232.1"/>
    <property type="molecule type" value="Genomic_DNA"/>
</dbReference>
<sequence>MERPKQHRYDNKQAGRCERERGELMAAATSLATLAAAATISRTPLDNIEKEETVDVDEEWNEVFDDHNDYEAKYEDMDEVDDDDGAPMGNQSGQVLRNLAIRS</sequence>
<evidence type="ECO:0000313" key="2">
    <source>
        <dbReference type="EMBL" id="KAK8164232.1"/>
    </source>
</evidence>
<name>A0ABR1XRL9_9PEZI</name>
<protein>
    <submittedName>
        <fullName evidence="2">Uncharacterized protein</fullName>
    </submittedName>
</protein>
<evidence type="ECO:0000313" key="3">
    <source>
        <dbReference type="Proteomes" id="UP001456524"/>
    </source>
</evidence>
<evidence type="ECO:0000256" key="1">
    <source>
        <dbReference type="SAM" id="MobiDB-lite"/>
    </source>
</evidence>
<accession>A0ABR1XRL9</accession>
<reference evidence="2 3" key="1">
    <citation type="journal article" date="2022" name="G3 (Bethesda)">
        <title>Enemy or ally: a genomic approach to elucidate the lifestyle of Phyllosticta citrichinaensis.</title>
        <authorList>
            <person name="Buijs V.A."/>
            <person name="Groenewald J.Z."/>
            <person name="Haridas S."/>
            <person name="LaButti K.M."/>
            <person name="Lipzen A."/>
            <person name="Martin F.M."/>
            <person name="Barry K."/>
            <person name="Grigoriev I.V."/>
            <person name="Crous P.W."/>
            <person name="Seidl M.F."/>
        </authorList>
    </citation>
    <scope>NUCLEOTIDE SEQUENCE [LARGE SCALE GENOMIC DNA]</scope>
    <source>
        <strain evidence="2 3">CBS 129764</strain>
    </source>
</reference>
<gene>
    <name evidence="2" type="ORF">IWX90DRAFT_487512</name>
</gene>
<keyword evidence="3" id="KW-1185">Reference proteome</keyword>